<keyword evidence="2" id="KW-1185">Reference proteome</keyword>
<comment type="caution">
    <text evidence="1">The sequence shown here is derived from an EMBL/GenBank/DDBJ whole genome shotgun (WGS) entry which is preliminary data.</text>
</comment>
<dbReference type="EMBL" id="JAYMYQ010000005">
    <property type="protein sequence ID" value="KAK7328663.1"/>
    <property type="molecule type" value="Genomic_DNA"/>
</dbReference>
<name>A0AAN9L6I8_CANGL</name>
<evidence type="ECO:0000313" key="2">
    <source>
        <dbReference type="Proteomes" id="UP001367508"/>
    </source>
</evidence>
<dbReference type="Proteomes" id="UP001367508">
    <property type="component" value="Unassembled WGS sequence"/>
</dbReference>
<proteinExistence type="predicted"/>
<protein>
    <submittedName>
        <fullName evidence="1">Uncharacterized protein</fullName>
    </submittedName>
</protein>
<reference evidence="1 2" key="1">
    <citation type="submission" date="2024-01" db="EMBL/GenBank/DDBJ databases">
        <title>The genomes of 5 underutilized Papilionoideae crops provide insights into root nodulation and disease resistanc.</title>
        <authorList>
            <person name="Jiang F."/>
        </authorList>
    </citation>
    <scope>NUCLEOTIDE SEQUENCE [LARGE SCALE GENOMIC DNA]</scope>
    <source>
        <strain evidence="1">LVBAO_FW01</strain>
        <tissue evidence="1">Leaves</tissue>
    </source>
</reference>
<accession>A0AAN9L6I8</accession>
<gene>
    <name evidence="1" type="ORF">VNO77_22777</name>
</gene>
<evidence type="ECO:0000313" key="1">
    <source>
        <dbReference type="EMBL" id="KAK7328663.1"/>
    </source>
</evidence>
<dbReference type="AlphaFoldDB" id="A0AAN9L6I8"/>
<organism evidence="1 2">
    <name type="scientific">Canavalia gladiata</name>
    <name type="common">Sword bean</name>
    <name type="synonym">Dolichos gladiatus</name>
    <dbReference type="NCBI Taxonomy" id="3824"/>
    <lineage>
        <taxon>Eukaryota</taxon>
        <taxon>Viridiplantae</taxon>
        <taxon>Streptophyta</taxon>
        <taxon>Embryophyta</taxon>
        <taxon>Tracheophyta</taxon>
        <taxon>Spermatophyta</taxon>
        <taxon>Magnoliopsida</taxon>
        <taxon>eudicotyledons</taxon>
        <taxon>Gunneridae</taxon>
        <taxon>Pentapetalae</taxon>
        <taxon>rosids</taxon>
        <taxon>fabids</taxon>
        <taxon>Fabales</taxon>
        <taxon>Fabaceae</taxon>
        <taxon>Papilionoideae</taxon>
        <taxon>50 kb inversion clade</taxon>
        <taxon>NPAAA clade</taxon>
        <taxon>indigoferoid/millettioid clade</taxon>
        <taxon>Phaseoleae</taxon>
        <taxon>Canavalia</taxon>
    </lineage>
</organism>
<sequence>MEIEALKYISYPAQAKSSKMIPDQRMIRCAQAAPRHNSLVLVPIWVRWINGVGVMVLSYMVKRKGEQKKLPIDKEEEEVEWRGLELKKLDLRHQVKYHTQGSPGLDVKGYHCKRYKKEMMKKEGFDVTTLIIKGNIRETFTNKNVLVNSNDVEGGDFFGRTNASGTNKEFEPPNQEWDKQAYKLGCKE</sequence>